<protein>
    <submittedName>
        <fullName evidence="2">PilZ domain-containing protein</fullName>
    </submittedName>
</protein>
<accession>A0A1G9V7R4</accession>
<sequence>MIFTDIKINTNLNIIVKQKSEELQFHSKVVSVLNDKVLIDAIRMDGKAVKLSSSPNIRIDIMACPAGEAPYMFTNVLVKMTRHNGRLAYQVTALKRGKKVNRRAAERIFLGVKGNVQLGITKSNFDVVVKDISQTGFSFAASRNLIDAVDMPVKLRFKDDYNMIDIVGRIVRKTVLDDKKVIYGCQLLINKDSYQRYVLNKEKVYTEKMKASKNGYFSPAKRNLMRALKER</sequence>
<dbReference type="GO" id="GO:0035438">
    <property type="term" value="F:cyclic-di-GMP binding"/>
    <property type="evidence" value="ECO:0007669"/>
    <property type="project" value="InterPro"/>
</dbReference>
<evidence type="ECO:0000259" key="1">
    <source>
        <dbReference type="Pfam" id="PF07238"/>
    </source>
</evidence>
<dbReference type="OrthoDB" id="2003409at2"/>
<gene>
    <name evidence="2" type="ORF">SAMN05216544_0844</name>
</gene>
<dbReference type="Proteomes" id="UP000187651">
    <property type="component" value="Unassembled WGS sequence"/>
</dbReference>
<proteinExistence type="predicted"/>
<evidence type="ECO:0000313" key="3">
    <source>
        <dbReference type="Proteomes" id="UP000187651"/>
    </source>
</evidence>
<organism evidence="2 3">
    <name type="scientific">Lachnospira pectinoschiza</name>
    <dbReference type="NCBI Taxonomy" id="28052"/>
    <lineage>
        <taxon>Bacteria</taxon>
        <taxon>Bacillati</taxon>
        <taxon>Bacillota</taxon>
        <taxon>Clostridia</taxon>
        <taxon>Lachnospirales</taxon>
        <taxon>Lachnospiraceae</taxon>
        <taxon>Lachnospira</taxon>
    </lineage>
</organism>
<reference evidence="3" key="1">
    <citation type="submission" date="2016-10" db="EMBL/GenBank/DDBJ databases">
        <authorList>
            <person name="Varghese N."/>
            <person name="Submissions S."/>
        </authorList>
    </citation>
    <scope>NUCLEOTIDE SEQUENCE [LARGE SCALE GENOMIC DNA]</scope>
    <source>
        <strain evidence="3">M83</strain>
    </source>
</reference>
<dbReference type="EMBL" id="FNHZ01000002">
    <property type="protein sequence ID" value="SDM68096.1"/>
    <property type="molecule type" value="Genomic_DNA"/>
</dbReference>
<evidence type="ECO:0000313" key="2">
    <source>
        <dbReference type="EMBL" id="SDM68096.1"/>
    </source>
</evidence>
<dbReference type="Pfam" id="PF07238">
    <property type="entry name" value="PilZ"/>
    <property type="match status" value="1"/>
</dbReference>
<dbReference type="RefSeq" id="WP_074521085.1">
    <property type="nucleotide sequence ID" value="NZ_FNHZ01000002.1"/>
</dbReference>
<keyword evidence="3" id="KW-1185">Reference proteome</keyword>
<name>A0A1G9V7R4_9FIRM</name>
<feature type="domain" description="PilZ" evidence="1">
    <location>
        <begin position="101"/>
        <end position="192"/>
    </location>
</feature>
<dbReference type="InterPro" id="IPR009875">
    <property type="entry name" value="PilZ_domain"/>
</dbReference>
<dbReference type="AlphaFoldDB" id="A0A1G9V7R4"/>